<keyword evidence="1" id="KW-0732">Signal</keyword>
<gene>
    <name evidence="2" type="ORF">ACFOWA_17325</name>
</gene>
<accession>A0ABV8PFX2</accession>
<evidence type="ECO:0000313" key="3">
    <source>
        <dbReference type="Proteomes" id="UP001595789"/>
    </source>
</evidence>
<evidence type="ECO:0000313" key="2">
    <source>
        <dbReference type="EMBL" id="MFC4212960.1"/>
    </source>
</evidence>
<dbReference type="Proteomes" id="UP001595789">
    <property type="component" value="Unassembled WGS sequence"/>
</dbReference>
<organism evidence="2 3">
    <name type="scientific">Pedobacter lithocola</name>
    <dbReference type="NCBI Taxonomy" id="1908239"/>
    <lineage>
        <taxon>Bacteria</taxon>
        <taxon>Pseudomonadati</taxon>
        <taxon>Bacteroidota</taxon>
        <taxon>Sphingobacteriia</taxon>
        <taxon>Sphingobacteriales</taxon>
        <taxon>Sphingobacteriaceae</taxon>
        <taxon>Pedobacter</taxon>
    </lineage>
</organism>
<protein>
    <submittedName>
        <fullName evidence="2">Uncharacterized protein</fullName>
    </submittedName>
</protein>
<dbReference type="EMBL" id="JBHSBW010000013">
    <property type="protein sequence ID" value="MFC4212960.1"/>
    <property type="molecule type" value="Genomic_DNA"/>
</dbReference>
<proteinExistence type="predicted"/>
<evidence type="ECO:0000256" key="1">
    <source>
        <dbReference type="SAM" id="SignalP"/>
    </source>
</evidence>
<keyword evidence="3" id="KW-1185">Reference proteome</keyword>
<dbReference type="RefSeq" id="WP_378987486.1">
    <property type="nucleotide sequence ID" value="NZ_JBHSBW010000013.1"/>
</dbReference>
<name>A0ABV8PFX2_9SPHI</name>
<reference evidence="3" key="1">
    <citation type="journal article" date="2019" name="Int. J. Syst. Evol. Microbiol.">
        <title>The Global Catalogue of Microorganisms (GCM) 10K type strain sequencing project: providing services to taxonomists for standard genome sequencing and annotation.</title>
        <authorList>
            <consortium name="The Broad Institute Genomics Platform"/>
            <consortium name="The Broad Institute Genome Sequencing Center for Infectious Disease"/>
            <person name="Wu L."/>
            <person name="Ma J."/>
        </authorList>
    </citation>
    <scope>NUCLEOTIDE SEQUENCE [LARGE SCALE GENOMIC DNA]</scope>
    <source>
        <strain evidence="3">CCM 8691</strain>
    </source>
</reference>
<comment type="caution">
    <text evidence="2">The sequence shown here is derived from an EMBL/GenBank/DDBJ whole genome shotgun (WGS) entry which is preliminary data.</text>
</comment>
<feature type="signal peptide" evidence="1">
    <location>
        <begin position="1"/>
        <end position="18"/>
    </location>
</feature>
<sequence>MKLFFTFLLLTLYTQTFAQTGNLYKGTINNKIKITLYLQGLNEGTNADQIIGVYKYDTNKDYILLNGYRNNNGNISFIELPNTNFTGTFLGTLTKNRIVGKWISANQTKQYPFELTEIVATKEQLNTFENGLVEKGKEFRNY</sequence>
<feature type="chain" id="PRO_5046556321" evidence="1">
    <location>
        <begin position="19"/>
        <end position="142"/>
    </location>
</feature>